<protein>
    <submittedName>
        <fullName evidence="1">Uncharacterized protein</fullName>
    </submittedName>
</protein>
<dbReference type="AlphaFoldDB" id="A0AAD7AJB9"/>
<reference evidence="1" key="1">
    <citation type="submission" date="2023-03" db="EMBL/GenBank/DDBJ databases">
        <title>Massive genome expansion in bonnet fungi (Mycena s.s.) driven by repeated elements and novel gene families across ecological guilds.</title>
        <authorList>
            <consortium name="Lawrence Berkeley National Laboratory"/>
            <person name="Harder C.B."/>
            <person name="Miyauchi S."/>
            <person name="Viragh M."/>
            <person name="Kuo A."/>
            <person name="Thoen E."/>
            <person name="Andreopoulos B."/>
            <person name="Lu D."/>
            <person name="Skrede I."/>
            <person name="Drula E."/>
            <person name="Henrissat B."/>
            <person name="Morin E."/>
            <person name="Kohler A."/>
            <person name="Barry K."/>
            <person name="LaButti K."/>
            <person name="Morin E."/>
            <person name="Salamov A."/>
            <person name="Lipzen A."/>
            <person name="Mereny Z."/>
            <person name="Hegedus B."/>
            <person name="Baldrian P."/>
            <person name="Stursova M."/>
            <person name="Weitz H."/>
            <person name="Taylor A."/>
            <person name="Grigoriev I.V."/>
            <person name="Nagy L.G."/>
            <person name="Martin F."/>
            <person name="Kauserud H."/>
        </authorList>
    </citation>
    <scope>NUCLEOTIDE SEQUENCE</scope>
    <source>
        <strain evidence="1">CBHHK002</strain>
    </source>
</reference>
<dbReference type="Proteomes" id="UP001218218">
    <property type="component" value="Unassembled WGS sequence"/>
</dbReference>
<sequence length="98" mass="10455">MQARASCRSHGTLSIALGPTASELAGTQNSSLNFPRVIRSWLPQLCIWGLSSIVELVARCVAGNFSARGSSRFSGLLFLVHTSLVQPPWPEPPPPPSS</sequence>
<accession>A0AAD7AJB9</accession>
<comment type="caution">
    <text evidence="1">The sequence shown here is derived from an EMBL/GenBank/DDBJ whole genome shotgun (WGS) entry which is preliminary data.</text>
</comment>
<gene>
    <name evidence="1" type="ORF">DFH08DRAFT_931118</name>
</gene>
<evidence type="ECO:0000313" key="2">
    <source>
        <dbReference type="Proteomes" id="UP001218218"/>
    </source>
</evidence>
<organism evidence="1 2">
    <name type="scientific">Mycena albidolilacea</name>
    <dbReference type="NCBI Taxonomy" id="1033008"/>
    <lineage>
        <taxon>Eukaryota</taxon>
        <taxon>Fungi</taxon>
        <taxon>Dikarya</taxon>
        <taxon>Basidiomycota</taxon>
        <taxon>Agaricomycotina</taxon>
        <taxon>Agaricomycetes</taxon>
        <taxon>Agaricomycetidae</taxon>
        <taxon>Agaricales</taxon>
        <taxon>Marasmiineae</taxon>
        <taxon>Mycenaceae</taxon>
        <taxon>Mycena</taxon>
    </lineage>
</organism>
<dbReference type="EMBL" id="JARIHO010000005">
    <property type="protein sequence ID" value="KAJ7360781.1"/>
    <property type="molecule type" value="Genomic_DNA"/>
</dbReference>
<name>A0AAD7AJB9_9AGAR</name>
<keyword evidence="2" id="KW-1185">Reference proteome</keyword>
<proteinExistence type="predicted"/>
<evidence type="ECO:0000313" key="1">
    <source>
        <dbReference type="EMBL" id="KAJ7360781.1"/>
    </source>
</evidence>